<reference evidence="1 4" key="1">
    <citation type="submission" date="2016-04" db="EMBL/GenBank/DDBJ databases">
        <title>Genome analyses suggest a sexual origin of heterokaryosis in a supposedly ancient asexual fungus.</title>
        <authorList>
            <person name="Ropars J."/>
            <person name="Sedzielewska K."/>
            <person name="Noel J."/>
            <person name="Charron P."/>
            <person name="Farinelli L."/>
            <person name="Marton T."/>
            <person name="Kruger M."/>
            <person name="Pelin A."/>
            <person name="Brachmann A."/>
            <person name="Corradi N."/>
        </authorList>
    </citation>
    <scope>NUCLEOTIDE SEQUENCE [LARGE SCALE GENOMIC DNA]</scope>
    <source>
        <strain evidence="1 4">A5</strain>
    </source>
</reference>
<comment type="caution">
    <text evidence="1">The sequence shown here is derived from an EMBL/GenBank/DDBJ whole genome shotgun (WGS) entry which is preliminary data.</text>
</comment>
<reference evidence="2 3" key="4">
    <citation type="submission" date="2017-10" db="EMBL/GenBank/DDBJ databases">
        <title>Genome analyses suggest a sexual origin of heterokaryosis in a supposedly ancient asexual fungus.</title>
        <authorList>
            <person name="Corradi N."/>
            <person name="Sedzielewska K."/>
            <person name="Noel J."/>
            <person name="Charron P."/>
            <person name="Farinelli L."/>
            <person name="Marton T."/>
            <person name="Kruger M."/>
            <person name="Pelin A."/>
            <person name="Brachmann A."/>
            <person name="Corradi N."/>
        </authorList>
    </citation>
    <scope>NUCLEOTIDE SEQUENCE [LARGE SCALE GENOMIC DNA]</scope>
    <source>
        <strain evidence="2 3">A1</strain>
    </source>
</reference>
<dbReference type="VEuPathDB" id="FungiDB:RhiirFUN_011383"/>
<reference evidence="1 4" key="2">
    <citation type="submission" date="2017-09" db="EMBL/GenBank/DDBJ databases">
        <title>Extensive intraspecific genome diversity in a model arbuscular mycorrhizal fungus.</title>
        <authorList>
            <person name="Chen E.C."/>
            <person name="Morin E."/>
            <person name="Beaudet D."/>
            <person name="Noel J."/>
            <person name="Ndikumana S."/>
            <person name="Charron P."/>
            <person name="St-Onge C."/>
            <person name="Giorgi J."/>
            <person name="Grigoriev I.V."/>
            <person name="Roux C."/>
            <person name="Martin F.M."/>
            <person name="Corradi N."/>
        </authorList>
    </citation>
    <scope>NUCLEOTIDE SEQUENCE [LARGE SCALE GENOMIC DNA]</scope>
    <source>
        <strain evidence="1 4">A5</strain>
    </source>
</reference>
<sequence>MTSLIGESSHAKSAVKICKILFGLHPYMGTQFMVNINSVSRGNQSIDINNEKENQAIKTPAKKADKQGYSYSLAFNKSGSNEIIDMIIGFINQKTKPINDTNNENENMQILDPVIQKHYDRLTKQTIEEGTHRNWIEL</sequence>
<dbReference type="VEuPathDB" id="FungiDB:RhiirA1_456726"/>
<dbReference type="OrthoDB" id="10348563at2759"/>
<evidence type="ECO:0000313" key="1">
    <source>
        <dbReference type="EMBL" id="PKC06767.1"/>
    </source>
</evidence>
<name>A0A2I1DZH5_9GLOM</name>
<dbReference type="Proteomes" id="UP000232722">
    <property type="component" value="Unassembled WGS sequence"/>
</dbReference>
<proteinExistence type="predicted"/>
<evidence type="ECO:0000313" key="2">
    <source>
        <dbReference type="EMBL" id="PKC68841.1"/>
    </source>
</evidence>
<reference evidence="2 3" key="3">
    <citation type="submission" date="2017-10" db="EMBL/GenBank/DDBJ databases">
        <title>Extensive intraspecific genome diversity in a model arbuscular mycorrhizal fungus.</title>
        <authorList>
            <person name="Chen E.C.H."/>
            <person name="Morin E."/>
            <person name="Baudet D."/>
            <person name="Noel J."/>
            <person name="Ndikumana S."/>
            <person name="Charron P."/>
            <person name="St-Onge C."/>
            <person name="Giorgi J."/>
            <person name="Grigoriev I.V."/>
            <person name="Roux C."/>
            <person name="Martin F.M."/>
            <person name="Corradi N."/>
        </authorList>
    </citation>
    <scope>NUCLEOTIDE SEQUENCE [LARGE SCALE GENOMIC DNA]</scope>
    <source>
        <strain evidence="2 3">A1</strain>
    </source>
</reference>
<organism evidence="1 4">
    <name type="scientific">Rhizophagus irregularis</name>
    <dbReference type="NCBI Taxonomy" id="588596"/>
    <lineage>
        <taxon>Eukaryota</taxon>
        <taxon>Fungi</taxon>
        <taxon>Fungi incertae sedis</taxon>
        <taxon>Mucoromycota</taxon>
        <taxon>Glomeromycotina</taxon>
        <taxon>Glomeromycetes</taxon>
        <taxon>Glomerales</taxon>
        <taxon>Glomeraceae</taxon>
        <taxon>Rhizophagus</taxon>
    </lineage>
</organism>
<evidence type="ECO:0000313" key="3">
    <source>
        <dbReference type="Proteomes" id="UP000232688"/>
    </source>
</evidence>
<gene>
    <name evidence="2" type="ORF">RhiirA1_456726</name>
    <name evidence="1" type="ORF">RhiirA5_419109</name>
</gene>
<dbReference type="EMBL" id="LLXH01000309">
    <property type="protein sequence ID" value="PKC68841.1"/>
    <property type="molecule type" value="Genomic_DNA"/>
</dbReference>
<protein>
    <submittedName>
        <fullName evidence="1">Uncharacterized protein</fullName>
    </submittedName>
</protein>
<accession>A0A2I1DZH5</accession>
<dbReference type="AlphaFoldDB" id="A0A2I1DZH5"/>
<evidence type="ECO:0000313" key="4">
    <source>
        <dbReference type="Proteomes" id="UP000232722"/>
    </source>
</evidence>
<dbReference type="EMBL" id="LLXJ01000717">
    <property type="protein sequence ID" value="PKC06767.1"/>
    <property type="molecule type" value="Genomic_DNA"/>
</dbReference>
<dbReference type="VEuPathDB" id="FungiDB:FUN_015528"/>
<dbReference type="Proteomes" id="UP000232688">
    <property type="component" value="Unassembled WGS sequence"/>
</dbReference>